<dbReference type="PANTHER" id="PTHR43976">
    <property type="entry name" value="SHORT CHAIN DEHYDROGENASE"/>
    <property type="match status" value="1"/>
</dbReference>
<dbReference type="InterPro" id="IPR002347">
    <property type="entry name" value="SDR_fam"/>
</dbReference>
<dbReference type="KEGG" id="dfa:DFA_03376"/>
<dbReference type="STRING" id="1054147.F4PHE5"/>
<keyword evidence="5" id="KW-1185">Reference proteome</keyword>
<dbReference type="Pfam" id="PF00106">
    <property type="entry name" value="adh_short"/>
    <property type="match status" value="1"/>
</dbReference>
<gene>
    <name evidence="4" type="ORF">DFA_03376</name>
</gene>
<dbReference type="PANTHER" id="PTHR43976:SF16">
    <property type="entry name" value="SHORT-CHAIN DEHYDROGENASE_REDUCTASE FAMILY PROTEIN"/>
    <property type="match status" value="1"/>
</dbReference>
<dbReference type="Proteomes" id="UP000007797">
    <property type="component" value="Unassembled WGS sequence"/>
</dbReference>
<dbReference type="InterPro" id="IPR036291">
    <property type="entry name" value="NAD(P)-bd_dom_sf"/>
</dbReference>
<dbReference type="AlphaFoldDB" id="F4PHE5"/>
<keyword evidence="2" id="KW-0560">Oxidoreductase</keyword>
<evidence type="ECO:0000256" key="1">
    <source>
        <dbReference type="ARBA" id="ARBA00006484"/>
    </source>
</evidence>
<evidence type="ECO:0000313" key="5">
    <source>
        <dbReference type="Proteomes" id="UP000007797"/>
    </source>
</evidence>
<protein>
    <submittedName>
        <fullName evidence="4">Short-chain dehydrogenase/reductase family protein</fullName>
    </submittedName>
</protein>
<evidence type="ECO:0000256" key="3">
    <source>
        <dbReference type="RuleBase" id="RU000363"/>
    </source>
</evidence>
<name>F4PHE5_CACFS</name>
<dbReference type="PRINTS" id="PR00080">
    <property type="entry name" value="SDRFAMILY"/>
</dbReference>
<dbReference type="Gene3D" id="3.40.50.720">
    <property type="entry name" value="NAD(P)-binding Rossmann-like Domain"/>
    <property type="match status" value="1"/>
</dbReference>
<evidence type="ECO:0000256" key="2">
    <source>
        <dbReference type="ARBA" id="ARBA00023002"/>
    </source>
</evidence>
<dbReference type="GeneID" id="14876673"/>
<dbReference type="EMBL" id="GL883006">
    <property type="protein sequence ID" value="EGG25129.1"/>
    <property type="molecule type" value="Genomic_DNA"/>
</dbReference>
<dbReference type="OrthoDB" id="13950at2759"/>
<sequence>MEPIKEQVWYITGATGGLGLALAEKVLSAGHKVAGTTRDLQKFEKTGLATKYGDKFLAVQTDLIDEEILKASFVKVVQVFGRIDIVVNNSGYAQPGAIEEISTKEYKENFDINFFAPLSVMRYAIPYLKEKSGHIYNIASIAGFTHFEGCSAYSSSKYALIGASESLAYELKPYNVKVTAVCPGTFETPILAGFPKPAHVIPEYDSANFIHVWLARRKGLPLGDPEKYAEILLHYANRDDAPVKLFVGPDAVDIAQQEIDKTQAELNSYKEFVSNTAIAPK</sequence>
<dbReference type="RefSeq" id="XP_004362980.1">
    <property type="nucleotide sequence ID" value="XM_004362923.1"/>
</dbReference>
<comment type="similarity">
    <text evidence="1 3">Belongs to the short-chain dehydrogenases/reductases (SDR) family.</text>
</comment>
<dbReference type="OMA" id="FNIDVTC"/>
<evidence type="ECO:0000313" key="4">
    <source>
        <dbReference type="EMBL" id="EGG25129.1"/>
    </source>
</evidence>
<dbReference type="GO" id="GO:0016491">
    <property type="term" value="F:oxidoreductase activity"/>
    <property type="evidence" value="ECO:0007669"/>
    <property type="project" value="UniProtKB-KW"/>
</dbReference>
<accession>F4PHE5</accession>
<organism evidence="4 5">
    <name type="scientific">Cavenderia fasciculata</name>
    <name type="common">Slime mold</name>
    <name type="synonym">Dictyostelium fasciculatum</name>
    <dbReference type="NCBI Taxonomy" id="261658"/>
    <lineage>
        <taxon>Eukaryota</taxon>
        <taxon>Amoebozoa</taxon>
        <taxon>Evosea</taxon>
        <taxon>Eumycetozoa</taxon>
        <taxon>Dictyostelia</taxon>
        <taxon>Acytosteliales</taxon>
        <taxon>Cavenderiaceae</taxon>
        <taxon>Cavenderia</taxon>
    </lineage>
</organism>
<dbReference type="SUPFAM" id="SSF51735">
    <property type="entry name" value="NAD(P)-binding Rossmann-fold domains"/>
    <property type="match status" value="1"/>
</dbReference>
<reference evidence="5" key="1">
    <citation type="journal article" date="2011" name="Genome Res.">
        <title>Phylogeny-wide analysis of social amoeba genomes highlights ancient origins for complex intercellular communication.</title>
        <authorList>
            <person name="Heidel A.J."/>
            <person name="Lawal H.M."/>
            <person name="Felder M."/>
            <person name="Schilde C."/>
            <person name="Helps N.R."/>
            <person name="Tunggal B."/>
            <person name="Rivero F."/>
            <person name="John U."/>
            <person name="Schleicher M."/>
            <person name="Eichinger L."/>
            <person name="Platzer M."/>
            <person name="Noegel A.A."/>
            <person name="Schaap P."/>
            <person name="Gloeckner G."/>
        </authorList>
    </citation>
    <scope>NUCLEOTIDE SEQUENCE [LARGE SCALE GENOMIC DNA]</scope>
    <source>
        <strain evidence="5">SH3</strain>
    </source>
</reference>
<dbReference type="InterPro" id="IPR051911">
    <property type="entry name" value="SDR_oxidoreductase"/>
</dbReference>
<proteinExistence type="inferred from homology"/>
<dbReference type="CDD" id="cd05374">
    <property type="entry name" value="17beta-HSD-like_SDR_c"/>
    <property type="match status" value="1"/>
</dbReference>
<dbReference type="PRINTS" id="PR00081">
    <property type="entry name" value="GDHRDH"/>
</dbReference>